<dbReference type="PANTHER" id="PTHR21229:SF2">
    <property type="entry name" value="RE59932P"/>
    <property type="match status" value="1"/>
</dbReference>
<dbReference type="VEuPathDB" id="VectorBase:PPAPM1_006201"/>
<organism evidence="2 3">
    <name type="scientific">Phlebotomus papatasi</name>
    <name type="common">Sandfly</name>
    <dbReference type="NCBI Taxonomy" id="29031"/>
    <lineage>
        <taxon>Eukaryota</taxon>
        <taxon>Metazoa</taxon>
        <taxon>Ecdysozoa</taxon>
        <taxon>Arthropoda</taxon>
        <taxon>Hexapoda</taxon>
        <taxon>Insecta</taxon>
        <taxon>Pterygota</taxon>
        <taxon>Neoptera</taxon>
        <taxon>Endopterygota</taxon>
        <taxon>Diptera</taxon>
        <taxon>Nematocera</taxon>
        <taxon>Psychodoidea</taxon>
        <taxon>Psychodidae</taxon>
        <taxon>Phlebotomus</taxon>
        <taxon>Phlebotomus</taxon>
    </lineage>
</organism>
<dbReference type="AlphaFoldDB" id="A0A1B0GQ98"/>
<accession>A0A1B0GQ98</accession>
<feature type="region of interest" description="Disordered" evidence="1">
    <location>
        <begin position="78"/>
        <end position="106"/>
    </location>
</feature>
<dbReference type="VEuPathDB" id="VectorBase:PPAI009047"/>
<dbReference type="EMBL" id="AJVK01006601">
    <property type="status" value="NOT_ANNOTATED_CDS"/>
    <property type="molecule type" value="Genomic_DNA"/>
</dbReference>
<dbReference type="GO" id="GO:0005794">
    <property type="term" value="C:Golgi apparatus"/>
    <property type="evidence" value="ECO:0007669"/>
    <property type="project" value="TreeGrafter"/>
</dbReference>
<feature type="compositionally biased region" description="Basic and acidic residues" evidence="1">
    <location>
        <begin position="93"/>
        <end position="106"/>
    </location>
</feature>
<evidence type="ECO:0000313" key="3">
    <source>
        <dbReference type="Proteomes" id="UP000092462"/>
    </source>
</evidence>
<dbReference type="EMBL" id="AJVK01006600">
    <property type="status" value="NOT_ANNOTATED_CDS"/>
    <property type="molecule type" value="Genomic_DNA"/>
</dbReference>
<sequence>MSYSKVFQITVAFQYAWMDEMFREMANYTFFVLTAYKFRPASQHPYFTVTNSDDEDEPNEVLTDSGFTEGLTKVTNRSMPNATIVDGNEEERETLISKRESSHEYD</sequence>
<keyword evidence="3" id="KW-1185">Reference proteome</keyword>
<dbReference type="InterPro" id="IPR009637">
    <property type="entry name" value="GPR107/GPR108-like"/>
</dbReference>
<evidence type="ECO:0000313" key="2">
    <source>
        <dbReference type="EnsemblMetazoa" id="PPAI009047-PA"/>
    </source>
</evidence>
<proteinExistence type="predicted"/>
<dbReference type="EnsemblMetazoa" id="PPAI009047-RA">
    <property type="protein sequence ID" value="PPAI009047-PA"/>
    <property type="gene ID" value="PPAI009047"/>
</dbReference>
<reference evidence="2" key="1">
    <citation type="submission" date="2022-08" db="UniProtKB">
        <authorList>
            <consortium name="EnsemblMetazoa"/>
        </authorList>
    </citation>
    <scope>IDENTIFICATION</scope>
    <source>
        <strain evidence="2">Israel</strain>
    </source>
</reference>
<dbReference type="PANTHER" id="PTHR21229">
    <property type="entry name" value="LUNG SEVEN TRANSMEMBRANE RECEPTOR"/>
    <property type="match status" value="1"/>
</dbReference>
<protein>
    <submittedName>
        <fullName evidence="2">Uncharacterized protein</fullName>
    </submittedName>
</protein>
<dbReference type="Proteomes" id="UP000092462">
    <property type="component" value="Unassembled WGS sequence"/>
</dbReference>
<dbReference type="GO" id="GO:0016020">
    <property type="term" value="C:membrane"/>
    <property type="evidence" value="ECO:0007669"/>
    <property type="project" value="InterPro"/>
</dbReference>
<name>A0A1B0GQ98_PHLPP</name>
<evidence type="ECO:0000256" key="1">
    <source>
        <dbReference type="SAM" id="MobiDB-lite"/>
    </source>
</evidence>